<dbReference type="AlphaFoldDB" id="A2G8K5"/>
<organism evidence="2 3">
    <name type="scientific">Trichomonas vaginalis (strain ATCC PRA-98 / G3)</name>
    <dbReference type="NCBI Taxonomy" id="412133"/>
    <lineage>
        <taxon>Eukaryota</taxon>
        <taxon>Metamonada</taxon>
        <taxon>Parabasalia</taxon>
        <taxon>Trichomonadida</taxon>
        <taxon>Trichomonadidae</taxon>
        <taxon>Trichomonas</taxon>
    </lineage>
</organism>
<proteinExistence type="predicted"/>
<evidence type="ECO:0000313" key="2">
    <source>
        <dbReference type="EMBL" id="EAX86515.1"/>
    </source>
</evidence>
<accession>A2G8K5</accession>
<dbReference type="VEuPathDB" id="TrichDB:TVAG_274150"/>
<feature type="transmembrane region" description="Helical" evidence="1">
    <location>
        <begin position="161"/>
        <end position="183"/>
    </location>
</feature>
<dbReference type="RefSeq" id="XP_001299445.1">
    <property type="nucleotide sequence ID" value="XM_001299444.1"/>
</dbReference>
<keyword evidence="3" id="KW-1185">Reference proteome</keyword>
<dbReference type="InParanoid" id="A2G8K5"/>
<evidence type="ECO:0008006" key="4">
    <source>
        <dbReference type="Google" id="ProtNLM"/>
    </source>
</evidence>
<dbReference type="EMBL" id="DS114629">
    <property type="protein sequence ID" value="EAX86515.1"/>
    <property type="molecule type" value="Genomic_DNA"/>
</dbReference>
<dbReference type="KEGG" id="tva:4744160"/>
<keyword evidence="1" id="KW-0812">Transmembrane</keyword>
<feature type="transmembrane region" description="Helical" evidence="1">
    <location>
        <begin position="71"/>
        <end position="94"/>
    </location>
</feature>
<dbReference type="VEuPathDB" id="TrichDB:TVAGG3_0984630"/>
<sequence length="215" mass="24557">MNWIGLLSLLLSIASTISTFFMISAIRFWLTTTGLVNLDRTIEILNFVSFIVSFLTVLITYFIVKKCTNLITFIISYAIGLFGLLEFYYGLFLWSDSKGYISTMINVWEKSLNQSFIIDIEKKFKCCSFHKFNQFYNDPCNISATPCLTSIHSTIAEPTEAIGITIIYQSVVHAMISLFLGFAAQKKKKKNGITLQTPWANPEKEETRNFLENND</sequence>
<keyword evidence="1" id="KW-1133">Transmembrane helix</keyword>
<evidence type="ECO:0000256" key="1">
    <source>
        <dbReference type="SAM" id="Phobius"/>
    </source>
</evidence>
<protein>
    <recommendedName>
        <fullName evidence="4">Tetraspanin family protein</fullName>
    </recommendedName>
</protein>
<feature type="transmembrane region" description="Helical" evidence="1">
    <location>
        <begin position="42"/>
        <end position="64"/>
    </location>
</feature>
<dbReference type="Proteomes" id="UP000001542">
    <property type="component" value="Unassembled WGS sequence"/>
</dbReference>
<keyword evidence="1" id="KW-0472">Membrane</keyword>
<evidence type="ECO:0000313" key="3">
    <source>
        <dbReference type="Proteomes" id="UP000001542"/>
    </source>
</evidence>
<reference evidence="2" key="2">
    <citation type="journal article" date="2007" name="Science">
        <title>Draft genome sequence of the sexually transmitted pathogen Trichomonas vaginalis.</title>
        <authorList>
            <person name="Carlton J.M."/>
            <person name="Hirt R.P."/>
            <person name="Silva J.C."/>
            <person name="Delcher A.L."/>
            <person name="Schatz M."/>
            <person name="Zhao Q."/>
            <person name="Wortman J.R."/>
            <person name="Bidwell S.L."/>
            <person name="Alsmark U.C.M."/>
            <person name="Besteiro S."/>
            <person name="Sicheritz-Ponten T."/>
            <person name="Noel C.J."/>
            <person name="Dacks J.B."/>
            <person name="Foster P.G."/>
            <person name="Simillion C."/>
            <person name="Van de Peer Y."/>
            <person name="Miranda-Saavedra D."/>
            <person name="Barton G.J."/>
            <person name="Westrop G.D."/>
            <person name="Mueller S."/>
            <person name="Dessi D."/>
            <person name="Fiori P.L."/>
            <person name="Ren Q."/>
            <person name="Paulsen I."/>
            <person name="Zhang H."/>
            <person name="Bastida-Corcuera F.D."/>
            <person name="Simoes-Barbosa A."/>
            <person name="Brown M.T."/>
            <person name="Hayes R.D."/>
            <person name="Mukherjee M."/>
            <person name="Okumura C.Y."/>
            <person name="Schneider R."/>
            <person name="Smith A.J."/>
            <person name="Vanacova S."/>
            <person name="Villalvazo M."/>
            <person name="Haas B.J."/>
            <person name="Pertea M."/>
            <person name="Feldblyum T.V."/>
            <person name="Utterback T.R."/>
            <person name="Shu C.L."/>
            <person name="Osoegawa K."/>
            <person name="de Jong P.J."/>
            <person name="Hrdy I."/>
            <person name="Horvathova L."/>
            <person name="Zubacova Z."/>
            <person name="Dolezal P."/>
            <person name="Malik S.B."/>
            <person name="Logsdon J.M. Jr."/>
            <person name="Henze K."/>
            <person name="Gupta A."/>
            <person name="Wang C.C."/>
            <person name="Dunne R.L."/>
            <person name="Upcroft J.A."/>
            <person name="Upcroft P."/>
            <person name="White O."/>
            <person name="Salzberg S.L."/>
            <person name="Tang P."/>
            <person name="Chiu C.-H."/>
            <person name="Lee Y.-S."/>
            <person name="Embley T.M."/>
            <person name="Coombs G.H."/>
            <person name="Mottram J.C."/>
            <person name="Tachezy J."/>
            <person name="Fraser-Liggett C.M."/>
            <person name="Johnson P.J."/>
        </authorList>
    </citation>
    <scope>NUCLEOTIDE SEQUENCE [LARGE SCALE GENOMIC DNA]</scope>
    <source>
        <strain evidence="2">G3</strain>
    </source>
</reference>
<reference evidence="2" key="1">
    <citation type="submission" date="2006-10" db="EMBL/GenBank/DDBJ databases">
        <authorList>
            <person name="Amadeo P."/>
            <person name="Zhao Q."/>
            <person name="Wortman J."/>
            <person name="Fraser-Liggett C."/>
            <person name="Carlton J."/>
        </authorList>
    </citation>
    <scope>NUCLEOTIDE SEQUENCE</scope>
    <source>
        <strain evidence="2">G3</strain>
    </source>
</reference>
<feature type="transmembrane region" description="Helical" evidence="1">
    <location>
        <begin position="7"/>
        <end position="30"/>
    </location>
</feature>
<gene>
    <name evidence="2" type="ORF">TVAG_274150</name>
</gene>
<name>A2G8K5_TRIV3</name>